<sequence length="166" mass="18068">MEPKRELTDMLGSSFFANYYTIHHLLYLTSLLLAFTLGAVLGHLYWRRLRAGARRTHARAHRWASARRYEAVALWDGVGARLEGAVAGWKNGMGGRGAAAYNNINNNAQRQRGGSIGGGHQRVVVLETAATSTATEEEGRGQGSGAQGGGGGRKNHRMFRQYGKGR</sequence>
<evidence type="ECO:0000313" key="4">
    <source>
        <dbReference type="Proteomes" id="UP001433268"/>
    </source>
</evidence>
<keyword evidence="2" id="KW-0812">Transmembrane</keyword>
<organism evidence="3 4">
    <name type="scientific">Apiospora hydei</name>
    <dbReference type="NCBI Taxonomy" id="1337664"/>
    <lineage>
        <taxon>Eukaryota</taxon>
        <taxon>Fungi</taxon>
        <taxon>Dikarya</taxon>
        <taxon>Ascomycota</taxon>
        <taxon>Pezizomycotina</taxon>
        <taxon>Sordariomycetes</taxon>
        <taxon>Xylariomycetidae</taxon>
        <taxon>Amphisphaeriales</taxon>
        <taxon>Apiosporaceae</taxon>
        <taxon>Apiospora</taxon>
    </lineage>
</organism>
<comment type="caution">
    <text evidence="3">The sequence shown here is derived from an EMBL/GenBank/DDBJ whole genome shotgun (WGS) entry which is preliminary data.</text>
</comment>
<keyword evidence="2" id="KW-0472">Membrane</keyword>
<feature type="region of interest" description="Disordered" evidence="1">
    <location>
        <begin position="131"/>
        <end position="166"/>
    </location>
</feature>
<reference evidence="3 4" key="1">
    <citation type="submission" date="2023-01" db="EMBL/GenBank/DDBJ databases">
        <title>Analysis of 21 Apiospora genomes using comparative genomics revels a genus with tremendous synthesis potential of carbohydrate active enzymes and secondary metabolites.</title>
        <authorList>
            <person name="Sorensen T."/>
        </authorList>
    </citation>
    <scope>NUCLEOTIDE SEQUENCE [LARGE SCALE GENOMIC DNA]</scope>
    <source>
        <strain evidence="3 4">CBS 114990</strain>
    </source>
</reference>
<evidence type="ECO:0000256" key="1">
    <source>
        <dbReference type="SAM" id="MobiDB-lite"/>
    </source>
</evidence>
<gene>
    <name evidence="3" type="ORF">PG997_011596</name>
</gene>
<accession>A0ABR1VJK1</accession>
<evidence type="ECO:0000313" key="3">
    <source>
        <dbReference type="EMBL" id="KAK8071393.1"/>
    </source>
</evidence>
<feature type="compositionally biased region" description="Gly residues" evidence="1">
    <location>
        <begin position="141"/>
        <end position="152"/>
    </location>
</feature>
<name>A0ABR1VJK1_9PEZI</name>
<dbReference type="RefSeq" id="XP_066665201.1">
    <property type="nucleotide sequence ID" value="XM_066815911.1"/>
</dbReference>
<protein>
    <submittedName>
        <fullName evidence="3">Uncharacterized protein</fullName>
    </submittedName>
</protein>
<dbReference type="EMBL" id="JAQQWN010000008">
    <property type="protein sequence ID" value="KAK8071393.1"/>
    <property type="molecule type" value="Genomic_DNA"/>
</dbReference>
<evidence type="ECO:0000256" key="2">
    <source>
        <dbReference type="SAM" id="Phobius"/>
    </source>
</evidence>
<dbReference type="GeneID" id="92048971"/>
<proteinExistence type="predicted"/>
<keyword evidence="2" id="KW-1133">Transmembrane helix</keyword>
<dbReference type="Proteomes" id="UP001433268">
    <property type="component" value="Unassembled WGS sequence"/>
</dbReference>
<feature type="compositionally biased region" description="Basic residues" evidence="1">
    <location>
        <begin position="153"/>
        <end position="166"/>
    </location>
</feature>
<keyword evidence="4" id="KW-1185">Reference proteome</keyword>
<feature type="transmembrane region" description="Helical" evidence="2">
    <location>
        <begin position="25"/>
        <end position="46"/>
    </location>
</feature>